<dbReference type="EMBL" id="PGFZ01000007">
    <property type="protein sequence ID" value="POZ51023.1"/>
    <property type="molecule type" value="Genomic_DNA"/>
</dbReference>
<evidence type="ECO:0000313" key="2">
    <source>
        <dbReference type="EMBL" id="POZ51023.1"/>
    </source>
</evidence>
<name>A0A2S5CJN1_9GAMM</name>
<proteinExistence type="predicted"/>
<dbReference type="Gene3D" id="3.40.30.10">
    <property type="entry name" value="Glutaredoxin"/>
    <property type="match status" value="1"/>
</dbReference>
<dbReference type="AlphaFoldDB" id="A0A2S5CJN1"/>
<dbReference type="GO" id="GO:0016740">
    <property type="term" value="F:transferase activity"/>
    <property type="evidence" value="ECO:0007669"/>
    <property type="project" value="UniProtKB-KW"/>
</dbReference>
<dbReference type="Gene3D" id="1.20.1050.10">
    <property type="match status" value="1"/>
</dbReference>
<reference evidence="2 3" key="1">
    <citation type="submission" date="2017-11" db="EMBL/GenBank/DDBJ databases">
        <title>Draft Genome Sequence of Methylobacter psychrotolerans Sph1T, an Obligate Methanotroph from Low-Temperature Environments.</title>
        <authorList>
            <person name="Oshkin I.Y."/>
            <person name="Miroshnikov K."/>
            <person name="Belova S.E."/>
            <person name="Korzhenkov A."/>
            <person name="Toshchakov S.V."/>
            <person name="Dedysh S.N."/>
        </authorList>
    </citation>
    <scope>NUCLEOTIDE SEQUENCE [LARGE SCALE GENOMIC DNA]</scope>
    <source>
        <strain evidence="2 3">Sph1</strain>
    </source>
</reference>
<gene>
    <name evidence="2" type="ORF">AADEFJLK_02980</name>
</gene>
<dbReference type="PROSITE" id="PS50404">
    <property type="entry name" value="GST_NTER"/>
    <property type="match status" value="1"/>
</dbReference>
<dbReference type="GO" id="GO:0005737">
    <property type="term" value="C:cytoplasm"/>
    <property type="evidence" value="ECO:0007669"/>
    <property type="project" value="TreeGrafter"/>
</dbReference>
<sequence length="210" mass="24099">MSATLPILYSFRRCPYAMRARLALAYSGIRTELREVALKNKPPELLALSPKATVPVLHLPDGIVLEESLDIMHWALGQQDPANWLKPADPALIAQNDGEFKYFLDRYKYADRYPDYPLAYYRQQGSKFLAILNGRLQQHAQLSSADFSLTDAAILPFVRQFAAVDPHWFQHSGYTALQQWLDNFLASEHFHTIMRKYPDWTAASEPQLFP</sequence>
<comment type="caution">
    <text evidence="2">The sequence shown here is derived from an EMBL/GenBank/DDBJ whole genome shotgun (WGS) entry which is preliminary data.</text>
</comment>
<dbReference type="SUPFAM" id="SSF47616">
    <property type="entry name" value="GST C-terminal domain-like"/>
    <property type="match status" value="1"/>
</dbReference>
<dbReference type="PANTHER" id="PTHR43968:SF6">
    <property type="entry name" value="GLUTATHIONE S-TRANSFERASE OMEGA"/>
    <property type="match status" value="1"/>
</dbReference>
<dbReference type="InterPro" id="IPR036282">
    <property type="entry name" value="Glutathione-S-Trfase_C_sf"/>
</dbReference>
<dbReference type="InterPro" id="IPR004045">
    <property type="entry name" value="Glutathione_S-Trfase_N"/>
</dbReference>
<keyword evidence="2" id="KW-0808">Transferase</keyword>
<dbReference type="SUPFAM" id="SSF52833">
    <property type="entry name" value="Thioredoxin-like"/>
    <property type="match status" value="1"/>
</dbReference>
<dbReference type="RefSeq" id="WP_103974817.1">
    <property type="nucleotide sequence ID" value="NZ_PGFZ01000007.1"/>
</dbReference>
<accession>A0A2S5CJN1</accession>
<dbReference type="Pfam" id="PF13410">
    <property type="entry name" value="GST_C_2"/>
    <property type="match status" value="1"/>
</dbReference>
<dbReference type="CDD" id="cd03196">
    <property type="entry name" value="GST_C_5"/>
    <property type="match status" value="1"/>
</dbReference>
<dbReference type="InterPro" id="IPR050983">
    <property type="entry name" value="GST_Omega/HSP26"/>
</dbReference>
<dbReference type="CDD" id="cd03060">
    <property type="entry name" value="GST_N_Omega_like"/>
    <property type="match status" value="1"/>
</dbReference>
<evidence type="ECO:0000313" key="3">
    <source>
        <dbReference type="Proteomes" id="UP000237423"/>
    </source>
</evidence>
<protein>
    <submittedName>
        <fullName evidence="2">Glutathione S-transferase</fullName>
    </submittedName>
</protein>
<evidence type="ECO:0000259" key="1">
    <source>
        <dbReference type="PROSITE" id="PS50404"/>
    </source>
</evidence>
<dbReference type="Pfam" id="PF13417">
    <property type="entry name" value="GST_N_3"/>
    <property type="match status" value="1"/>
</dbReference>
<feature type="domain" description="GST N-terminal" evidence="1">
    <location>
        <begin position="4"/>
        <end position="83"/>
    </location>
</feature>
<organism evidence="2 3">
    <name type="scientific">Methylovulum psychrotolerans</name>
    <dbReference type="NCBI Taxonomy" id="1704499"/>
    <lineage>
        <taxon>Bacteria</taxon>
        <taxon>Pseudomonadati</taxon>
        <taxon>Pseudomonadota</taxon>
        <taxon>Gammaproteobacteria</taxon>
        <taxon>Methylococcales</taxon>
        <taxon>Methylococcaceae</taxon>
        <taxon>Methylovulum</taxon>
    </lineage>
</organism>
<dbReference type="InterPro" id="IPR036249">
    <property type="entry name" value="Thioredoxin-like_sf"/>
</dbReference>
<dbReference type="PANTHER" id="PTHR43968">
    <property type="match status" value="1"/>
</dbReference>
<dbReference type="Proteomes" id="UP000237423">
    <property type="component" value="Unassembled WGS sequence"/>
</dbReference>